<name>A0AAD8NDH6_9APIA</name>
<sequence length="127" mass="14365">MLKQILLPQNCVSSDEDYHYSRHAYGKSLAHFCCAWFYLSIFSHLNPPYLFAASSPQSVQIGMPKKSAKFSLSCIDKWISPTKKQVPLLFYPSKGVVQPEPLGLVLIFSSFKARLLPLHIDNCLDSE</sequence>
<evidence type="ECO:0000313" key="1">
    <source>
        <dbReference type="EMBL" id="KAK1404311.1"/>
    </source>
</evidence>
<organism evidence="1 2">
    <name type="scientific">Heracleum sosnowskyi</name>
    <dbReference type="NCBI Taxonomy" id="360622"/>
    <lineage>
        <taxon>Eukaryota</taxon>
        <taxon>Viridiplantae</taxon>
        <taxon>Streptophyta</taxon>
        <taxon>Embryophyta</taxon>
        <taxon>Tracheophyta</taxon>
        <taxon>Spermatophyta</taxon>
        <taxon>Magnoliopsida</taxon>
        <taxon>eudicotyledons</taxon>
        <taxon>Gunneridae</taxon>
        <taxon>Pentapetalae</taxon>
        <taxon>asterids</taxon>
        <taxon>campanulids</taxon>
        <taxon>Apiales</taxon>
        <taxon>Apiaceae</taxon>
        <taxon>Apioideae</taxon>
        <taxon>apioid superclade</taxon>
        <taxon>Tordylieae</taxon>
        <taxon>Tordyliinae</taxon>
        <taxon>Heracleum</taxon>
    </lineage>
</organism>
<dbReference type="Proteomes" id="UP001237642">
    <property type="component" value="Unassembled WGS sequence"/>
</dbReference>
<proteinExistence type="predicted"/>
<comment type="caution">
    <text evidence="1">The sequence shown here is derived from an EMBL/GenBank/DDBJ whole genome shotgun (WGS) entry which is preliminary data.</text>
</comment>
<protein>
    <submittedName>
        <fullName evidence="1">Uncharacterized protein</fullName>
    </submittedName>
</protein>
<reference evidence="1" key="2">
    <citation type="submission" date="2023-05" db="EMBL/GenBank/DDBJ databases">
        <authorList>
            <person name="Schelkunov M.I."/>
        </authorList>
    </citation>
    <scope>NUCLEOTIDE SEQUENCE</scope>
    <source>
        <strain evidence="1">Hsosn_3</strain>
        <tissue evidence="1">Leaf</tissue>
    </source>
</reference>
<gene>
    <name evidence="1" type="ORF">POM88_003916</name>
</gene>
<evidence type="ECO:0000313" key="2">
    <source>
        <dbReference type="Proteomes" id="UP001237642"/>
    </source>
</evidence>
<dbReference type="EMBL" id="JAUIZM010000001">
    <property type="protein sequence ID" value="KAK1404311.1"/>
    <property type="molecule type" value="Genomic_DNA"/>
</dbReference>
<accession>A0AAD8NDH6</accession>
<reference evidence="1" key="1">
    <citation type="submission" date="2023-02" db="EMBL/GenBank/DDBJ databases">
        <title>Genome of toxic invasive species Heracleum sosnowskyi carries increased number of genes despite the absence of recent whole-genome duplications.</title>
        <authorList>
            <person name="Schelkunov M."/>
            <person name="Shtratnikova V."/>
            <person name="Makarenko M."/>
            <person name="Klepikova A."/>
            <person name="Omelchenko D."/>
            <person name="Novikova G."/>
            <person name="Obukhova E."/>
            <person name="Bogdanov V."/>
            <person name="Penin A."/>
            <person name="Logacheva M."/>
        </authorList>
    </citation>
    <scope>NUCLEOTIDE SEQUENCE</scope>
    <source>
        <strain evidence="1">Hsosn_3</strain>
        <tissue evidence="1">Leaf</tissue>
    </source>
</reference>
<dbReference type="AlphaFoldDB" id="A0AAD8NDH6"/>
<keyword evidence="2" id="KW-1185">Reference proteome</keyword>